<evidence type="ECO:0000313" key="1">
    <source>
        <dbReference type="EMBL" id="EQD65103.1"/>
    </source>
</evidence>
<dbReference type="EMBL" id="AUZZ01001242">
    <property type="protein sequence ID" value="EQD65103.1"/>
    <property type="molecule type" value="Genomic_DNA"/>
</dbReference>
<gene>
    <name evidence="1" type="ORF">B2A_01730</name>
</gene>
<dbReference type="AlphaFoldDB" id="T1B9K6"/>
<organism evidence="1">
    <name type="scientific">mine drainage metagenome</name>
    <dbReference type="NCBI Taxonomy" id="410659"/>
    <lineage>
        <taxon>unclassified sequences</taxon>
        <taxon>metagenomes</taxon>
        <taxon>ecological metagenomes</taxon>
    </lineage>
</organism>
<dbReference type="Gene3D" id="3.30.70.1320">
    <property type="entry name" value="Multidrug efflux transporter AcrB pore domain like"/>
    <property type="match status" value="1"/>
</dbReference>
<reference evidence="1" key="2">
    <citation type="journal article" date="2014" name="ISME J.">
        <title>Microbial stratification in low pH oxic and suboxic macroscopic growths along an acid mine drainage.</title>
        <authorList>
            <person name="Mendez-Garcia C."/>
            <person name="Mesa V."/>
            <person name="Sprenger R.R."/>
            <person name="Richter M."/>
            <person name="Diez M.S."/>
            <person name="Solano J."/>
            <person name="Bargiela R."/>
            <person name="Golyshina O.V."/>
            <person name="Manteca A."/>
            <person name="Ramos J.L."/>
            <person name="Gallego J.R."/>
            <person name="Llorente I."/>
            <person name="Martins Dos Santos V.A."/>
            <person name="Jensen O.N."/>
            <person name="Pelaez A.I."/>
            <person name="Sanchez J."/>
            <person name="Ferrer M."/>
        </authorList>
    </citation>
    <scope>NUCLEOTIDE SEQUENCE</scope>
</reference>
<dbReference type="PRINTS" id="PR00702">
    <property type="entry name" value="ACRIFLAVINRP"/>
</dbReference>
<dbReference type="FunFam" id="3.30.70.1430:FF:000001">
    <property type="entry name" value="Efflux pump membrane transporter"/>
    <property type="match status" value="1"/>
</dbReference>
<dbReference type="GO" id="GO:0005886">
    <property type="term" value="C:plasma membrane"/>
    <property type="evidence" value="ECO:0007669"/>
    <property type="project" value="TreeGrafter"/>
</dbReference>
<dbReference type="PANTHER" id="PTHR32063:SF13">
    <property type="entry name" value="MULTIDRUG EFFLUX PUMP SUBUNIT ACRB-RELATED"/>
    <property type="match status" value="1"/>
</dbReference>
<dbReference type="Pfam" id="PF00873">
    <property type="entry name" value="ACR_tran"/>
    <property type="match status" value="1"/>
</dbReference>
<sequence length="177" mass="18880">MPKFFIDRPIFAWVIAILICLAGIASILRLPIEDYPNIAPPSVVISASYPGASAQVVQQSVTQVIEQQLTGLDHLLYFSSSSSANGSANITVTFQNGTNLDIAAVQVQNRVAVAEPQLPTQVQALGVQVNKANDGFLEVVALRSSNPNINTYALNNLLASQVLDPIERIPGIGSARQ</sequence>
<protein>
    <submittedName>
        <fullName evidence="1">Acriflavin resistance protein</fullName>
    </submittedName>
</protein>
<accession>T1B9K6</accession>
<dbReference type="GO" id="GO:0042910">
    <property type="term" value="F:xenobiotic transmembrane transporter activity"/>
    <property type="evidence" value="ECO:0007669"/>
    <property type="project" value="TreeGrafter"/>
</dbReference>
<reference evidence="1" key="1">
    <citation type="submission" date="2013-08" db="EMBL/GenBank/DDBJ databases">
        <authorList>
            <person name="Mendez C."/>
            <person name="Richter M."/>
            <person name="Ferrer M."/>
            <person name="Sanchez J."/>
        </authorList>
    </citation>
    <scope>NUCLEOTIDE SEQUENCE</scope>
</reference>
<dbReference type="Gene3D" id="1.20.1640.10">
    <property type="entry name" value="Multidrug efflux transporter AcrB transmembrane domain"/>
    <property type="match status" value="1"/>
</dbReference>
<proteinExistence type="predicted"/>
<dbReference type="SUPFAM" id="SSF82693">
    <property type="entry name" value="Multidrug efflux transporter AcrB pore domain, PN1, PN2, PC1 and PC2 subdomains"/>
    <property type="match status" value="1"/>
</dbReference>
<feature type="non-terminal residue" evidence="1">
    <location>
        <position position="177"/>
    </location>
</feature>
<dbReference type="PANTHER" id="PTHR32063">
    <property type="match status" value="1"/>
</dbReference>
<dbReference type="Gene3D" id="3.30.70.1430">
    <property type="entry name" value="Multidrug efflux transporter AcrB pore domain"/>
    <property type="match status" value="1"/>
</dbReference>
<comment type="caution">
    <text evidence="1">The sequence shown here is derived from an EMBL/GenBank/DDBJ whole genome shotgun (WGS) entry which is preliminary data.</text>
</comment>
<dbReference type="InterPro" id="IPR001036">
    <property type="entry name" value="Acrflvin-R"/>
</dbReference>
<name>T1B9K6_9ZZZZ</name>